<gene>
    <name evidence="6" type="ORF">GDO54_013627</name>
</gene>
<comment type="caution">
    <text evidence="6">The sequence shown here is derived from an EMBL/GenBank/DDBJ whole genome shotgun (WGS) entry which is preliminary data.</text>
</comment>
<dbReference type="Proteomes" id="UP001181693">
    <property type="component" value="Unassembled WGS sequence"/>
</dbReference>
<proteinExistence type="predicted"/>
<dbReference type="PANTHER" id="PTHR19367">
    <property type="entry name" value="T-CELL RECEPTOR ALPHA CHAIN V REGION"/>
    <property type="match status" value="1"/>
</dbReference>
<evidence type="ECO:0000259" key="5">
    <source>
        <dbReference type="SMART" id="SM00406"/>
    </source>
</evidence>
<organism evidence="6 7">
    <name type="scientific">Pyxicephalus adspersus</name>
    <name type="common">African bullfrog</name>
    <dbReference type="NCBI Taxonomy" id="30357"/>
    <lineage>
        <taxon>Eukaryota</taxon>
        <taxon>Metazoa</taxon>
        <taxon>Chordata</taxon>
        <taxon>Craniata</taxon>
        <taxon>Vertebrata</taxon>
        <taxon>Euteleostomi</taxon>
        <taxon>Amphibia</taxon>
        <taxon>Batrachia</taxon>
        <taxon>Anura</taxon>
        <taxon>Neobatrachia</taxon>
        <taxon>Ranoidea</taxon>
        <taxon>Pyxicephalidae</taxon>
        <taxon>Pyxicephalinae</taxon>
        <taxon>Pyxicephalus</taxon>
    </lineage>
</organism>
<dbReference type="GO" id="GO:0002250">
    <property type="term" value="P:adaptive immune response"/>
    <property type="evidence" value="ECO:0007669"/>
    <property type="project" value="UniProtKB-KW"/>
</dbReference>
<dbReference type="EMBL" id="DYDO01000006">
    <property type="protein sequence ID" value="DBA22610.1"/>
    <property type="molecule type" value="Genomic_DNA"/>
</dbReference>
<keyword evidence="7" id="KW-1185">Reference proteome</keyword>
<dbReference type="Gene3D" id="2.60.40.10">
    <property type="entry name" value="Immunoglobulins"/>
    <property type="match status" value="1"/>
</dbReference>
<protein>
    <recommendedName>
        <fullName evidence="5">Immunoglobulin V-set domain-containing protein</fullName>
    </recommendedName>
</protein>
<feature type="domain" description="Immunoglobulin V-set" evidence="5">
    <location>
        <begin position="2"/>
        <end position="77"/>
    </location>
</feature>
<evidence type="ECO:0000256" key="1">
    <source>
        <dbReference type="ARBA" id="ARBA00022729"/>
    </source>
</evidence>
<evidence type="ECO:0000256" key="3">
    <source>
        <dbReference type="ARBA" id="ARBA00023170"/>
    </source>
</evidence>
<evidence type="ECO:0000313" key="7">
    <source>
        <dbReference type="Proteomes" id="UP001181693"/>
    </source>
</evidence>
<keyword evidence="3" id="KW-0675">Receptor</keyword>
<keyword evidence="1" id="KW-0732">Signal</keyword>
<name>A0AAV3AC86_PYXAD</name>
<reference evidence="6" key="1">
    <citation type="thesis" date="2020" institute="ProQuest LLC" country="789 East Eisenhower Parkway, Ann Arbor, MI, USA">
        <title>Comparative Genomics and Chromosome Evolution.</title>
        <authorList>
            <person name="Mudd A.B."/>
        </authorList>
    </citation>
    <scope>NUCLEOTIDE SEQUENCE</scope>
    <source>
        <strain evidence="6">1538</strain>
        <tissue evidence="6">Blood</tissue>
    </source>
</reference>
<dbReference type="InterPro" id="IPR051287">
    <property type="entry name" value="TCR_variable_region"/>
</dbReference>
<sequence>MEATLDCSYDQSGLMIWYVQKPGQSFMVFVQDYTKEDDLEEEYKGRLFYSNDKTNKKFPLNITKTRVSDSGIYYCVYSATVCNVHKQDVQ</sequence>
<dbReference type="SUPFAM" id="SSF48726">
    <property type="entry name" value="Immunoglobulin"/>
    <property type="match status" value="1"/>
</dbReference>
<evidence type="ECO:0000313" key="6">
    <source>
        <dbReference type="EMBL" id="DBA22610.1"/>
    </source>
</evidence>
<dbReference type="InterPro" id="IPR036179">
    <property type="entry name" value="Ig-like_dom_sf"/>
</dbReference>
<dbReference type="SMART" id="SM00406">
    <property type="entry name" value="IGv"/>
    <property type="match status" value="1"/>
</dbReference>
<keyword evidence="2" id="KW-1064">Adaptive immunity</keyword>
<accession>A0AAV3AC86</accession>
<evidence type="ECO:0000256" key="2">
    <source>
        <dbReference type="ARBA" id="ARBA00023130"/>
    </source>
</evidence>
<dbReference type="InterPro" id="IPR013783">
    <property type="entry name" value="Ig-like_fold"/>
</dbReference>
<dbReference type="InterPro" id="IPR013106">
    <property type="entry name" value="Ig_V-set"/>
</dbReference>
<keyword evidence="2" id="KW-0391">Immunity</keyword>
<dbReference type="Pfam" id="PF07686">
    <property type="entry name" value="V-set"/>
    <property type="match status" value="1"/>
</dbReference>
<evidence type="ECO:0000256" key="4">
    <source>
        <dbReference type="ARBA" id="ARBA00023319"/>
    </source>
</evidence>
<dbReference type="AlphaFoldDB" id="A0AAV3AC86"/>
<keyword evidence="4" id="KW-0393">Immunoglobulin domain</keyword>
<dbReference type="PANTHER" id="PTHR19367:SF18">
    <property type="entry name" value="T CELL RECEPTOR ALPHA VARIABLE 16"/>
    <property type="match status" value="1"/>
</dbReference>